<dbReference type="PANTHER" id="PTHR43283">
    <property type="entry name" value="BETA-LACTAMASE-RELATED"/>
    <property type="match status" value="1"/>
</dbReference>
<keyword evidence="3" id="KW-1185">Reference proteome</keyword>
<dbReference type="InterPro" id="IPR001466">
    <property type="entry name" value="Beta-lactam-related"/>
</dbReference>
<dbReference type="PANTHER" id="PTHR43283:SF7">
    <property type="entry name" value="BETA-LACTAMASE-RELATED DOMAIN-CONTAINING PROTEIN"/>
    <property type="match status" value="1"/>
</dbReference>
<evidence type="ECO:0000313" key="2">
    <source>
        <dbReference type="EMBL" id="NKY24256.1"/>
    </source>
</evidence>
<dbReference type="InterPro" id="IPR050789">
    <property type="entry name" value="Diverse_Enzym_Activities"/>
</dbReference>
<name>A0A7X6KY17_9CELL</name>
<accession>A0A7X6KY17</accession>
<dbReference type="RefSeq" id="WP_168631384.1">
    <property type="nucleotide sequence ID" value="NZ_BONL01000024.1"/>
</dbReference>
<proteinExistence type="predicted"/>
<comment type="caution">
    <text evidence="2">The sequence shown here is derived from an EMBL/GenBank/DDBJ whole genome shotgun (WGS) entry which is preliminary data.</text>
</comment>
<dbReference type="Pfam" id="PF00144">
    <property type="entry name" value="Beta-lactamase"/>
    <property type="match status" value="1"/>
</dbReference>
<protein>
    <submittedName>
        <fullName evidence="2">Beta-lactamase family protein</fullName>
    </submittedName>
</protein>
<dbReference type="InterPro" id="IPR012338">
    <property type="entry name" value="Beta-lactam/transpept-like"/>
</dbReference>
<organism evidence="2 3">
    <name type="scientific">Cellulomonas denverensis</name>
    <dbReference type="NCBI Taxonomy" id="264297"/>
    <lineage>
        <taxon>Bacteria</taxon>
        <taxon>Bacillati</taxon>
        <taxon>Actinomycetota</taxon>
        <taxon>Actinomycetes</taxon>
        <taxon>Micrococcales</taxon>
        <taxon>Cellulomonadaceae</taxon>
        <taxon>Cellulomonas</taxon>
    </lineage>
</organism>
<dbReference type="Proteomes" id="UP000581206">
    <property type="component" value="Unassembled WGS sequence"/>
</dbReference>
<dbReference type="AlphaFoldDB" id="A0A7X6KY17"/>
<evidence type="ECO:0000259" key="1">
    <source>
        <dbReference type="Pfam" id="PF00144"/>
    </source>
</evidence>
<gene>
    <name evidence="2" type="ORF">HGA03_16425</name>
</gene>
<dbReference type="EMBL" id="JAAXOX010000013">
    <property type="protein sequence ID" value="NKY24256.1"/>
    <property type="molecule type" value="Genomic_DNA"/>
</dbReference>
<dbReference type="Gene3D" id="3.40.710.10">
    <property type="entry name" value="DD-peptidase/beta-lactamase superfamily"/>
    <property type="match status" value="1"/>
</dbReference>
<sequence>MTPAPEEHGLPTAALLALIDDLDGQDPHALVVARHGTVLARAAWAPYRTDRATLVYSVSKSVTALAVLLLADEGRIGLDDPVDRHLDLPNPHRLTLRRLLTMTTGHSREQTLAMPTDPRVLLATPPAYPVGSRFAYNSPATATLARVVAAVSGEQPGAYLRPRLFDPLGIGPRWWRRQDGIDQGFSGLHLTVEDQARLGTALLPDAPPGRVPPPRVHECSSHGPGDVHSCTLGVVPRGVREVIGGEFVSSAGAESGADPGHEPDPGIPDWSRGYGYGVWAGRHGFRMDGAYGQFTLVLPDTGLVVAYQGATTDTQRTLDVLWRLVESVAADPLPAADPAVTARWRERVAGLDSWTARDRLTPAGGPGPDLTGWTLTDTTDGGRLLATPGGALLLYPDRWSTGILTLPGEPGVLPVAARAERLPDGTVRAHLALTSSPHRVLLTRTAAGTLDARWHTAPLWHPELRTLLVPPQVADLAAP</sequence>
<feature type="domain" description="Beta-lactamase-related" evidence="1">
    <location>
        <begin position="29"/>
        <end position="326"/>
    </location>
</feature>
<evidence type="ECO:0000313" key="3">
    <source>
        <dbReference type="Proteomes" id="UP000581206"/>
    </source>
</evidence>
<dbReference type="SUPFAM" id="SSF56601">
    <property type="entry name" value="beta-lactamase/transpeptidase-like"/>
    <property type="match status" value="1"/>
</dbReference>
<reference evidence="2 3" key="1">
    <citation type="submission" date="2020-04" db="EMBL/GenBank/DDBJ databases">
        <title>MicrobeNet Type strains.</title>
        <authorList>
            <person name="Nicholson A.C."/>
        </authorList>
    </citation>
    <scope>NUCLEOTIDE SEQUENCE [LARGE SCALE GENOMIC DNA]</scope>
    <source>
        <strain evidence="2 3">ATCC BAA-788</strain>
    </source>
</reference>